<feature type="signal peptide" evidence="2">
    <location>
        <begin position="1"/>
        <end position="19"/>
    </location>
</feature>
<feature type="chain" id="PRO_5013709717" evidence="2">
    <location>
        <begin position="20"/>
        <end position="99"/>
    </location>
</feature>
<dbReference type="GO" id="GO:0042144">
    <property type="term" value="P:vacuole fusion, non-autophagic"/>
    <property type="evidence" value="ECO:0007669"/>
    <property type="project" value="TreeGrafter"/>
</dbReference>
<proteinExistence type="inferred from homology"/>
<keyword evidence="4" id="KW-1185">Reference proteome</keyword>
<reference evidence="3 4" key="1">
    <citation type="submission" date="2016-03" db="EMBL/GenBank/DDBJ databases">
        <authorList>
            <person name="Ploux O."/>
        </authorList>
    </citation>
    <scope>NUCLEOTIDE SEQUENCE [LARGE SCALE GENOMIC DNA]</scope>
    <source>
        <strain evidence="3 4">URUG2</strain>
    </source>
</reference>
<organism evidence="3 4">
    <name type="scientific">Ramularia collo-cygni</name>
    <dbReference type="NCBI Taxonomy" id="112498"/>
    <lineage>
        <taxon>Eukaryota</taxon>
        <taxon>Fungi</taxon>
        <taxon>Dikarya</taxon>
        <taxon>Ascomycota</taxon>
        <taxon>Pezizomycotina</taxon>
        <taxon>Dothideomycetes</taxon>
        <taxon>Dothideomycetidae</taxon>
        <taxon>Mycosphaerellales</taxon>
        <taxon>Mycosphaerellaceae</taxon>
        <taxon>Ramularia</taxon>
    </lineage>
</organism>
<dbReference type="EMBL" id="FJUY01000008">
    <property type="protein sequence ID" value="CZT20033.1"/>
    <property type="molecule type" value="Genomic_DNA"/>
</dbReference>
<comment type="similarity">
    <text evidence="1">Belongs to the protease inhibitor I9 family.</text>
</comment>
<dbReference type="InterPro" id="IPR052471">
    <property type="entry name" value="PBI_I9"/>
</dbReference>
<evidence type="ECO:0000313" key="3">
    <source>
        <dbReference type="EMBL" id="CZT20033.1"/>
    </source>
</evidence>
<dbReference type="GO" id="GO:0004866">
    <property type="term" value="F:endopeptidase inhibitor activity"/>
    <property type="evidence" value="ECO:0007669"/>
    <property type="project" value="TreeGrafter"/>
</dbReference>
<evidence type="ECO:0000256" key="2">
    <source>
        <dbReference type="SAM" id="SignalP"/>
    </source>
</evidence>
<dbReference type="Proteomes" id="UP000225277">
    <property type="component" value="Unassembled WGS sequence"/>
</dbReference>
<accession>A0A2D3VH32</accession>
<dbReference type="Gene3D" id="3.30.70.80">
    <property type="entry name" value="Peptidase S8 propeptide/proteinase inhibitor I9"/>
    <property type="match status" value="1"/>
</dbReference>
<dbReference type="GeneID" id="35601037"/>
<dbReference type="SUPFAM" id="SSF54897">
    <property type="entry name" value="Protease propeptides/inhibitors"/>
    <property type="match status" value="1"/>
</dbReference>
<dbReference type="PANTHER" id="PTHR28288">
    <property type="entry name" value="PROTEASE B INHIBITOR 2"/>
    <property type="match status" value="1"/>
</dbReference>
<evidence type="ECO:0000313" key="4">
    <source>
        <dbReference type="Proteomes" id="UP000225277"/>
    </source>
</evidence>
<dbReference type="AlphaFoldDB" id="A0A2D3VH32"/>
<gene>
    <name evidence="3" type="ORF">RCC_05890</name>
</gene>
<dbReference type="OrthoDB" id="3888684at2759"/>
<protein>
    <submittedName>
        <fullName evidence="3">Related to serine proteinase inhibitor IA-2</fullName>
    </submittedName>
</protein>
<dbReference type="RefSeq" id="XP_023626922.1">
    <property type="nucleotide sequence ID" value="XM_023771154.1"/>
</dbReference>
<sequence>MKFFLSTLILLVMAVCAFAASESQQPVIISYPPGTPEHVLEEAKKAIIDAKGTITHEYNIITGFAAKVPSKVLDSIKTLGQKYNVLIEQDQEMSINSGH</sequence>
<keyword evidence="2" id="KW-0732">Signal</keyword>
<dbReference type="PANTHER" id="PTHR28288:SF1">
    <property type="entry name" value="INHIBITOR I9 DOMAIN-CONTAINING PROTEIN"/>
    <property type="match status" value="1"/>
</dbReference>
<dbReference type="InterPro" id="IPR037045">
    <property type="entry name" value="S8pro/Inhibitor_I9_sf"/>
</dbReference>
<evidence type="ECO:0000256" key="1">
    <source>
        <dbReference type="ARBA" id="ARBA00038069"/>
    </source>
</evidence>
<name>A0A2D3VH32_9PEZI</name>